<evidence type="ECO:0000313" key="1">
    <source>
        <dbReference type="EMBL" id="PZT48888.1"/>
    </source>
</evidence>
<dbReference type="PANTHER" id="PTHR34986">
    <property type="entry name" value="EVOLVED BETA-GALACTOSIDASE SUBUNIT BETA"/>
    <property type="match status" value="1"/>
</dbReference>
<dbReference type="Pfam" id="PF04074">
    <property type="entry name" value="DUF386"/>
    <property type="match status" value="1"/>
</dbReference>
<dbReference type="SUPFAM" id="SSF51197">
    <property type="entry name" value="Clavaminate synthase-like"/>
    <property type="match status" value="1"/>
</dbReference>
<dbReference type="OrthoDB" id="6196468at2"/>
<dbReference type="RefSeq" id="WP_111228946.1">
    <property type="nucleotide sequence ID" value="NZ_NBIU01000002.1"/>
</dbReference>
<dbReference type="Gene3D" id="2.60.120.370">
    <property type="entry name" value="YhcH/YjgK/YiaL"/>
    <property type="match status" value="1"/>
</dbReference>
<gene>
    <name evidence="1" type="ORF">B6S12_00920</name>
</gene>
<dbReference type="InterPro" id="IPR004375">
    <property type="entry name" value="NanQ/TabA/YiaL"/>
</dbReference>
<dbReference type="GO" id="GO:0005829">
    <property type="term" value="C:cytosol"/>
    <property type="evidence" value="ECO:0007669"/>
    <property type="project" value="TreeGrafter"/>
</dbReference>
<evidence type="ECO:0000313" key="2">
    <source>
        <dbReference type="Proteomes" id="UP000249746"/>
    </source>
</evidence>
<dbReference type="Proteomes" id="UP000249746">
    <property type="component" value="Unassembled WGS sequence"/>
</dbReference>
<dbReference type="PANTHER" id="PTHR34986:SF1">
    <property type="entry name" value="PROTEIN YIAL"/>
    <property type="match status" value="1"/>
</dbReference>
<sequence length="169" mass="19830">MFLGYLEEIGKKFQKSEALKAVFYYLYELLDEESERFMKLSKLEANQNYEEEIGFGIKAIPQCYFTKEPQKAFYESHQEMVDFQMVCEGREAFFVAPKELCKIKTPYNPQKDLQEYYPTPYCSTLLLFRGNLAVFEESDVHAGGIQIKESELVKKVVLKVPRELVKLNF</sequence>
<dbReference type="NCBIfam" id="TIGR00022">
    <property type="entry name" value="YhcH/YjgK/YiaL family protein"/>
    <property type="match status" value="1"/>
</dbReference>
<protein>
    <recommendedName>
        <fullName evidence="3">YhcH/YjgK/YiaL family protein</fullName>
    </recommendedName>
</protein>
<organism evidence="1 2">
    <name type="scientific">Helicobacter valdiviensis</name>
    <dbReference type="NCBI Taxonomy" id="1458358"/>
    <lineage>
        <taxon>Bacteria</taxon>
        <taxon>Pseudomonadati</taxon>
        <taxon>Campylobacterota</taxon>
        <taxon>Epsilonproteobacteria</taxon>
        <taxon>Campylobacterales</taxon>
        <taxon>Helicobacteraceae</taxon>
        <taxon>Helicobacter</taxon>
    </lineage>
</organism>
<accession>A0A2W6MZS1</accession>
<keyword evidence="2" id="KW-1185">Reference proteome</keyword>
<name>A0A2W6MZS1_9HELI</name>
<proteinExistence type="predicted"/>
<evidence type="ECO:0008006" key="3">
    <source>
        <dbReference type="Google" id="ProtNLM"/>
    </source>
</evidence>
<dbReference type="EMBL" id="NBIU01000002">
    <property type="protein sequence ID" value="PZT48888.1"/>
    <property type="molecule type" value="Genomic_DNA"/>
</dbReference>
<reference evidence="1 2" key="1">
    <citation type="submission" date="2017-03" db="EMBL/GenBank/DDBJ databases">
        <title>Genomic and clinical evidence uncovers the enterohepatic species Helicobacter valdiviensis as a potential human intestinal pathogen.</title>
        <authorList>
            <person name="Fresia P."/>
            <person name="Jara R."/>
            <person name="Sierra R."/>
            <person name="Ferres I."/>
            <person name="Greif G."/>
            <person name="Iraola G."/>
            <person name="Collado L."/>
        </authorList>
    </citation>
    <scope>NUCLEOTIDE SEQUENCE [LARGE SCALE GENOMIC DNA]</scope>
    <source>
        <strain evidence="1 2">WBE14</strain>
    </source>
</reference>
<dbReference type="InterPro" id="IPR037012">
    <property type="entry name" value="NanQ/TabA/YiaL_sf"/>
</dbReference>
<comment type="caution">
    <text evidence="1">The sequence shown here is derived from an EMBL/GenBank/DDBJ whole genome shotgun (WGS) entry which is preliminary data.</text>
</comment>
<dbReference type="AlphaFoldDB" id="A0A2W6MZS1"/>